<accession>A0ABW8M719</accession>
<evidence type="ECO:0000259" key="1">
    <source>
        <dbReference type="Pfam" id="PF14040"/>
    </source>
</evidence>
<feature type="domain" description="Deoxyribonuclease NucA/NucB" evidence="1">
    <location>
        <begin position="216"/>
        <end position="333"/>
    </location>
</feature>
<reference evidence="2 3" key="1">
    <citation type="submission" date="2024-11" db="EMBL/GenBank/DDBJ databases">
        <title>The Natural Products Discovery Center: Release of the First 8490 Sequenced Strains for Exploring Actinobacteria Biosynthetic Diversity.</title>
        <authorList>
            <person name="Kalkreuter E."/>
            <person name="Kautsar S.A."/>
            <person name="Yang D."/>
            <person name="Bader C.D."/>
            <person name="Teijaro C.N."/>
            <person name="Fluegel L."/>
            <person name="Davis C.M."/>
            <person name="Simpson J.R."/>
            <person name="Lauterbach L."/>
            <person name="Steele A.D."/>
            <person name="Gui C."/>
            <person name="Meng S."/>
            <person name="Li G."/>
            <person name="Viehrig K."/>
            <person name="Ye F."/>
            <person name="Su P."/>
            <person name="Kiefer A.F."/>
            <person name="Nichols A."/>
            <person name="Cepeda A.J."/>
            <person name="Yan W."/>
            <person name="Fan B."/>
            <person name="Jiang Y."/>
            <person name="Adhikari A."/>
            <person name="Zheng C.-J."/>
            <person name="Schuster L."/>
            <person name="Cowan T.M."/>
            <person name="Smanski M.J."/>
            <person name="Chevrette M.G."/>
            <person name="De Carvalho L.P.S."/>
            <person name="Shen B."/>
        </authorList>
    </citation>
    <scope>NUCLEOTIDE SEQUENCE [LARGE SCALE GENOMIC DNA]</scope>
    <source>
        <strain evidence="2 3">NPDC020863</strain>
    </source>
</reference>
<name>A0ABW8M719_9ACTN</name>
<keyword evidence="3" id="KW-1185">Reference proteome</keyword>
<evidence type="ECO:0000313" key="2">
    <source>
        <dbReference type="EMBL" id="MFK4273105.1"/>
    </source>
</evidence>
<protein>
    <recommendedName>
        <fullName evidence="1">Deoxyribonuclease NucA/NucB domain-containing protein</fullName>
    </recommendedName>
</protein>
<organism evidence="2 3">
    <name type="scientific">Streptomyces milbemycinicus</name>
    <dbReference type="NCBI Taxonomy" id="476552"/>
    <lineage>
        <taxon>Bacteria</taxon>
        <taxon>Bacillati</taxon>
        <taxon>Actinomycetota</taxon>
        <taxon>Actinomycetes</taxon>
        <taxon>Kitasatosporales</taxon>
        <taxon>Streptomycetaceae</taxon>
        <taxon>Streptomyces</taxon>
    </lineage>
</organism>
<sequence length="338" mass="36308">MDADGRAVVERAVAGACSAQPGYYRADRHSYCLSDARITYTLYDPGSGAVTGVGEISLSSYAEPDAGSGWWNESFTATVTKTEGHVSSLAVNLTASCTNACAMINPDAWGTKVLVLGQSISSHVTYSSSPASGTVTMVTPQYSLKLYQPGDTPGDWDHNWPLPLKVRCDAELSGYGCVISQVRALLDLPLSQYGEAAATYWYAQVALADHWGAPDSPLTRNKDEAAHKANRYRTCEGGSSIPFYPQDDIEDDSCDEYPFAGAFEGGTDGGLCAEILPKFEQGGWKLYYFAGRQPTGNEPCVRGHVPLAKNEKAGGKYGNFVKAERVLDTEKFTVSLEG</sequence>
<dbReference type="RefSeq" id="WP_404749149.1">
    <property type="nucleotide sequence ID" value="NZ_JBJDQH010000042.1"/>
</dbReference>
<dbReference type="Pfam" id="PF14040">
    <property type="entry name" value="DNase_NucA_NucB"/>
    <property type="match status" value="1"/>
</dbReference>
<dbReference type="Proteomes" id="UP001620295">
    <property type="component" value="Unassembled WGS sequence"/>
</dbReference>
<comment type="caution">
    <text evidence="2">The sequence shown here is derived from an EMBL/GenBank/DDBJ whole genome shotgun (WGS) entry which is preliminary data.</text>
</comment>
<dbReference type="EMBL" id="JBJDQH010000042">
    <property type="protein sequence ID" value="MFK4273105.1"/>
    <property type="molecule type" value="Genomic_DNA"/>
</dbReference>
<evidence type="ECO:0000313" key="3">
    <source>
        <dbReference type="Proteomes" id="UP001620295"/>
    </source>
</evidence>
<dbReference type="InterPro" id="IPR029476">
    <property type="entry name" value="DNase_NucA_NucB"/>
</dbReference>
<proteinExistence type="predicted"/>
<gene>
    <name evidence="2" type="ORF">ACI2L5_50880</name>
</gene>